<dbReference type="AlphaFoldDB" id="Q0W6P2"/>
<dbReference type="Gene3D" id="3.20.80.10">
    <property type="entry name" value="Regulatory factor, effector binding domain"/>
    <property type="match status" value="1"/>
</dbReference>
<keyword evidence="2" id="KW-1185">Reference proteome</keyword>
<sequence>MIRDHMPKLDYKKERKDLYNPPAKPVIVEVPELQYLMIDGQGYPGTS</sequence>
<dbReference type="STRING" id="351160.RCIX534"/>
<evidence type="ECO:0000313" key="1">
    <source>
        <dbReference type="EMBL" id="CAJ35951.1"/>
    </source>
</evidence>
<proteinExistence type="predicted"/>
<dbReference type="InterPro" id="IPR011256">
    <property type="entry name" value="Reg_factor_effector_dom_sf"/>
</dbReference>
<name>Q0W6P2_METAR</name>
<dbReference type="EMBL" id="AM114193">
    <property type="protein sequence ID" value="CAJ35951.1"/>
    <property type="molecule type" value="Genomic_DNA"/>
</dbReference>
<organism evidence="1 2">
    <name type="scientific">Methanocella arvoryzae (strain DSM 22066 / NBRC 105507 / MRE50)</name>
    <dbReference type="NCBI Taxonomy" id="351160"/>
    <lineage>
        <taxon>Archaea</taxon>
        <taxon>Methanobacteriati</taxon>
        <taxon>Methanobacteriota</taxon>
        <taxon>Stenosarchaea group</taxon>
        <taxon>Methanomicrobia</taxon>
        <taxon>Methanocellales</taxon>
        <taxon>Methanocellaceae</taxon>
        <taxon>Methanocella</taxon>
    </lineage>
</organism>
<reference evidence="1 2" key="1">
    <citation type="journal article" date="2006" name="Science">
        <title>Genome of rice cluster I archaea -- the key methane producers in the rice rhizosphere.</title>
        <authorList>
            <person name="Erkel C."/>
            <person name="Kube M."/>
            <person name="Reinhardt R."/>
            <person name="Liesack W."/>
        </authorList>
    </citation>
    <scope>NUCLEOTIDE SEQUENCE [LARGE SCALE GENOMIC DNA]</scope>
    <source>
        <strain evidence="2">DSM 22066 / NBRC 105507 / MRE50</strain>
    </source>
</reference>
<dbReference type="KEGG" id="rci:RCIX534"/>
<dbReference type="eggNOG" id="arCOG03201">
    <property type="taxonomic scope" value="Archaea"/>
</dbReference>
<gene>
    <name evidence="1" type="ORF">RCIX534</name>
</gene>
<dbReference type="Proteomes" id="UP000000663">
    <property type="component" value="Chromosome"/>
</dbReference>
<evidence type="ECO:0000313" key="2">
    <source>
        <dbReference type="Proteomes" id="UP000000663"/>
    </source>
</evidence>
<accession>Q0W6P2</accession>
<protein>
    <submittedName>
        <fullName evidence="1">Uncharacterized protein</fullName>
    </submittedName>
</protein>